<evidence type="ECO:0000313" key="2">
    <source>
        <dbReference type="Proteomes" id="UP000261023"/>
    </source>
</evidence>
<sequence length="93" mass="10380">MLGKRYDVFEKIGGRRNMCAECGMNPCHPRCPNAPEPVPVHECVKCGYGILAGDKFWDSPEGKICEECVNDMSAEEILKLCGESLTEAEKEER</sequence>
<accession>A0A3E3DMI9</accession>
<dbReference type="OrthoDB" id="2019396at2"/>
<organism evidence="1 2">
    <name type="scientific">Hungatella hathewayi</name>
    <dbReference type="NCBI Taxonomy" id="154046"/>
    <lineage>
        <taxon>Bacteria</taxon>
        <taxon>Bacillati</taxon>
        <taxon>Bacillota</taxon>
        <taxon>Clostridia</taxon>
        <taxon>Lachnospirales</taxon>
        <taxon>Lachnospiraceae</taxon>
        <taxon>Hungatella</taxon>
    </lineage>
</organism>
<comment type="caution">
    <text evidence="1">The sequence shown here is derived from an EMBL/GenBank/DDBJ whole genome shotgun (WGS) entry which is preliminary data.</text>
</comment>
<proteinExistence type="predicted"/>
<dbReference type="EMBL" id="QTJW01000009">
    <property type="protein sequence ID" value="RGD69898.1"/>
    <property type="molecule type" value="Genomic_DNA"/>
</dbReference>
<name>A0A3E3DMI9_9FIRM</name>
<dbReference type="AlphaFoldDB" id="A0A3E3DMI9"/>
<gene>
    <name evidence="1" type="ORF">DWX31_15020</name>
</gene>
<protein>
    <submittedName>
        <fullName evidence="1">Uncharacterized protein</fullName>
    </submittedName>
</protein>
<reference evidence="1 2" key="1">
    <citation type="submission" date="2018-08" db="EMBL/GenBank/DDBJ databases">
        <title>A genome reference for cultivated species of the human gut microbiota.</title>
        <authorList>
            <person name="Zou Y."/>
            <person name="Xue W."/>
            <person name="Luo G."/>
        </authorList>
    </citation>
    <scope>NUCLEOTIDE SEQUENCE [LARGE SCALE GENOMIC DNA]</scope>
    <source>
        <strain evidence="1 2">AF19-13AC</strain>
    </source>
</reference>
<dbReference type="Proteomes" id="UP000261023">
    <property type="component" value="Unassembled WGS sequence"/>
</dbReference>
<evidence type="ECO:0000313" key="1">
    <source>
        <dbReference type="EMBL" id="RGD69898.1"/>
    </source>
</evidence>